<protein>
    <submittedName>
        <fullName evidence="1">Uncharacterized protein</fullName>
    </submittedName>
</protein>
<dbReference type="EMBL" id="BAAAMR010000006">
    <property type="protein sequence ID" value="GAA2124103.1"/>
    <property type="molecule type" value="Genomic_DNA"/>
</dbReference>
<reference evidence="2" key="1">
    <citation type="journal article" date="2019" name="Int. J. Syst. Evol. Microbiol.">
        <title>The Global Catalogue of Microorganisms (GCM) 10K type strain sequencing project: providing services to taxonomists for standard genome sequencing and annotation.</title>
        <authorList>
            <consortium name="The Broad Institute Genomics Platform"/>
            <consortium name="The Broad Institute Genome Sequencing Center for Infectious Disease"/>
            <person name="Wu L."/>
            <person name="Ma J."/>
        </authorList>
    </citation>
    <scope>NUCLEOTIDE SEQUENCE [LARGE SCALE GENOMIC DNA]</scope>
    <source>
        <strain evidence="2">JCM 13850</strain>
    </source>
</reference>
<keyword evidence="2" id="KW-1185">Reference proteome</keyword>
<comment type="caution">
    <text evidence="1">The sequence shown here is derived from an EMBL/GenBank/DDBJ whole genome shotgun (WGS) entry which is preliminary data.</text>
</comment>
<evidence type="ECO:0000313" key="2">
    <source>
        <dbReference type="Proteomes" id="UP001501020"/>
    </source>
</evidence>
<accession>A0ABP5JXA7</accession>
<name>A0ABP5JXA7_9ACTN</name>
<evidence type="ECO:0000313" key="1">
    <source>
        <dbReference type="EMBL" id="GAA2124103.1"/>
    </source>
</evidence>
<gene>
    <name evidence="1" type="ORF">GCM10009727_11220</name>
</gene>
<dbReference type="Proteomes" id="UP001501020">
    <property type="component" value="Unassembled WGS sequence"/>
</dbReference>
<sequence>MRSLLDFILEGRPRDTDIDAEAIRLLGFPVPVADPITEADVREFIRTHTPRALYLRPRRHRRPIEE</sequence>
<proteinExistence type="predicted"/>
<organism evidence="1 2">
    <name type="scientific">Actinomadura napierensis</name>
    <dbReference type="NCBI Taxonomy" id="267854"/>
    <lineage>
        <taxon>Bacteria</taxon>
        <taxon>Bacillati</taxon>
        <taxon>Actinomycetota</taxon>
        <taxon>Actinomycetes</taxon>
        <taxon>Streptosporangiales</taxon>
        <taxon>Thermomonosporaceae</taxon>
        <taxon>Actinomadura</taxon>
    </lineage>
</organism>